<feature type="compositionally biased region" description="Polar residues" evidence="9">
    <location>
        <begin position="609"/>
        <end position="623"/>
    </location>
</feature>
<evidence type="ECO:0000256" key="4">
    <source>
        <dbReference type="ARBA" id="ARBA00022490"/>
    </source>
</evidence>
<keyword evidence="8" id="KW-0472">Membrane</keyword>
<evidence type="ECO:0000256" key="7">
    <source>
        <dbReference type="ARBA" id="ARBA00023054"/>
    </source>
</evidence>
<feature type="region of interest" description="Disordered" evidence="9">
    <location>
        <begin position="224"/>
        <end position="275"/>
    </location>
</feature>
<dbReference type="FunFam" id="2.30.29.30:FF:000072">
    <property type="entry name" value="Rho guanine nucleotide exchange factor 1"/>
    <property type="match status" value="1"/>
</dbReference>
<dbReference type="Pfam" id="PF00595">
    <property type="entry name" value="PDZ"/>
    <property type="match status" value="1"/>
</dbReference>
<dbReference type="Gene3D" id="2.30.42.10">
    <property type="match status" value="1"/>
</dbReference>
<dbReference type="Pfam" id="PF17838">
    <property type="entry name" value="PH_16"/>
    <property type="match status" value="1"/>
</dbReference>
<dbReference type="InterPro" id="IPR000219">
    <property type="entry name" value="DH_dom"/>
</dbReference>
<keyword evidence="6" id="KW-0344">Guanine-nucleotide releasing factor</keyword>
<dbReference type="GeneTree" id="ENSGT00940000157662"/>
<feature type="compositionally biased region" description="Polar residues" evidence="9">
    <location>
        <begin position="571"/>
        <end position="599"/>
    </location>
</feature>
<keyword evidence="14" id="KW-1185">Reference proteome</keyword>
<evidence type="ECO:0000256" key="5">
    <source>
        <dbReference type="ARBA" id="ARBA00022553"/>
    </source>
</evidence>
<evidence type="ECO:0000313" key="13">
    <source>
        <dbReference type="Ensembl" id="ENSSLUP00000027969.1"/>
    </source>
</evidence>
<dbReference type="InterPro" id="IPR011993">
    <property type="entry name" value="PH-like_dom_sf"/>
</dbReference>
<dbReference type="SMART" id="SM00325">
    <property type="entry name" value="RhoGEF"/>
    <property type="match status" value="1"/>
</dbReference>
<dbReference type="CDD" id="cd00160">
    <property type="entry name" value="RhoGEF"/>
    <property type="match status" value="1"/>
</dbReference>
<dbReference type="InterPro" id="IPR041020">
    <property type="entry name" value="PH_16"/>
</dbReference>
<dbReference type="AlphaFoldDB" id="A0A8D0D247"/>
<sequence>MNSHSSFLRDTEVCPVLSCRFPKKANRTSSILSKDHPPDKKPKSDKTSLPSNEFDPTGLVQRCVIIQKDENGFGLTVSGDNPVFVQLVKEDGAAMRAGVQTGDRIIKVNGTLVTHSNHIEVVKLIKSGSYVALTVLGRPPGLAQIPLSEAESEMLGVSISSPNSPAAERPYSPLDRLSSTQPSWAMKEEYSRNPSPKLLKDIQEAKKHIPQLQGQLFKATGATQISRGFGPGSPESLYPRESSCPSPKSTPRNSFNSCYSPEAEDATDLDSLSPTTVSSPSSFRLVSQIIGAEDDYFDSDQEQTNGQCNSFNSIEQLKSRPAHLAAFLHHVISQFDPAPVLCYLYADFYKQTNSKETRRVFMDLHTFFVDRGANLKVAVPESISTDLVCVHVFPDRRRTELIPEEINRQHVQTLQDSLLPDIQKNLEDFRQKRSMGLTVAEVELTRLDQERVRDRVALERERSYAENIIAKIEDILLTTQTTEEEKCTTMQYVIYTYMKHLGVRVKEPRSLESKRVRINFLPKIKKSIKTEKEGEEKVKKPRFPSILGPQRRPSRIEAASVGKALDGRPRGSQSSEGSELTHSMSLNTSSPNSATYGSDTSRDTDMGGTPTSGPSRLSDSLQSDPLDGLPYPASPFDLYSLDQLQEDDRETNFLSCPRLEGLGAADVQSEDDQGTDSEHDPPNWQQLVGREVLAGLRSHEIKRQEVINELFYTERAHVRMLRVLDHVFYQKLSKESILPPADIKNIFTNLDEILQLHVSILEQMAAVRKRNESSVIDQIGDDLLSWFSGGEEEKIKKAVGTFCSNQPFALEIIKTKQKKDSRFTSFVQEAESNRLCRRLQLKDIIPVEMQRLTKYPLLLENIAKYTDNAVEKDKVKQAADCCRKILNHVNQAVKESEDKQRLEDYQRRLDLSSLKQTDNPMILELKNLDLTKRTMVHEGPLSWKVNKDKTIELYTLLLQDILVLLQKQDERLILKCHSKNLAGTADTKHIFSPIIKLNTVLVRSVATDNKSFFVLSMSENGAQIYELMAPTVSDQRTWQRLITQRADAMKVKPHSVIPLPQTEYVVQPFFYLVLRAVEQTKRSTGARLLRTTSLRTPVDSRARVMAHNGSQTEDPTQDLGSGDTGFFDSPEDYAGYLVLEGYGGPGESSTDDDILASTTGKHLSSFSRQVLSHLRNLQVNLNYLKEVEAKYNNLIRQRPERSAADTDGNKGISIHAQCQHMNC</sequence>
<keyword evidence="3" id="KW-0343">GTPase activation</keyword>
<feature type="domain" description="PH" evidence="10">
    <location>
        <begin position="934"/>
        <end position="1047"/>
    </location>
</feature>
<accession>A0A8D0D247</accession>
<evidence type="ECO:0000256" key="1">
    <source>
        <dbReference type="ARBA" id="ARBA00004370"/>
    </source>
</evidence>
<name>A0A8D0D247_SANLU</name>
<dbReference type="GO" id="GO:0007186">
    <property type="term" value="P:G protein-coupled receptor signaling pathway"/>
    <property type="evidence" value="ECO:0007669"/>
    <property type="project" value="TreeGrafter"/>
</dbReference>
<organism evidence="13 14">
    <name type="scientific">Sander lucioperca</name>
    <name type="common">Pike-perch</name>
    <name type="synonym">Perca lucioperca</name>
    <dbReference type="NCBI Taxonomy" id="283035"/>
    <lineage>
        <taxon>Eukaryota</taxon>
        <taxon>Metazoa</taxon>
        <taxon>Chordata</taxon>
        <taxon>Craniata</taxon>
        <taxon>Vertebrata</taxon>
        <taxon>Euteleostomi</taxon>
        <taxon>Actinopterygii</taxon>
        <taxon>Neopterygii</taxon>
        <taxon>Teleostei</taxon>
        <taxon>Neoteleostei</taxon>
        <taxon>Acanthomorphata</taxon>
        <taxon>Eupercaria</taxon>
        <taxon>Perciformes</taxon>
        <taxon>Percoidei</taxon>
        <taxon>Percidae</taxon>
        <taxon>Luciopercinae</taxon>
        <taxon>Sander</taxon>
    </lineage>
</organism>
<proteinExistence type="predicted"/>
<dbReference type="InterPro" id="IPR001478">
    <property type="entry name" value="PDZ"/>
</dbReference>
<dbReference type="GO" id="GO:0035556">
    <property type="term" value="P:intracellular signal transduction"/>
    <property type="evidence" value="ECO:0007669"/>
    <property type="project" value="InterPro"/>
</dbReference>
<gene>
    <name evidence="13" type="primary">arhgef12a</name>
</gene>
<dbReference type="InterPro" id="IPR036034">
    <property type="entry name" value="PDZ_sf"/>
</dbReference>
<dbReference type="InterPro" id="IPR001849">
    <property type="entry name" value="PH_domain"/>
</dbReference>
<dbReference type="InterPro" id="IPR036305">
    <property type="entry name" value="RGS_sf"/>
</dbReference>
<dbReference type="SMART" id="SM00228">
    <property type="entry name" value="PDZ"/>
    <property type="match status" value="1"/>
</dbReference>
<feature type="region of interest" description="Disordered" evidence="9">
    <location>
        <begin position="531"/>
        <end position="634"/>
    </location>
</feature>
<dbReference type="PANTHER" id="PTHR45872:SF3">
    <property type="entry name" value="RHO GUANINE NUCLEOTIDE EXCHANGE FACTOR 12"/>
    <property type="match status" value="1"/>
</dbReference>
<dbReference type="Gene3D" id="1.20.900.10">
    <property type="entry name" value="Dbl homology (DH) domain"/>
    <property type="match status" value="1"/>
</dbReference>
<dbReference type="Gene3D" id="1.10.167.10">
    <property type="entry name" value="Regulator of G-protein Signalling 4, domain 2"/>
    <property type="match status" value="1"/>
</dbReference>
<evidence type="ECO:0000313" key="14">
    <source>
        <dbReference type="Proteomes" id="UP000694568"/>
    </source>
</evidence>
<dbReference type="Proteomes" id="UP000694568">
    <property type="component" value="Unplaced"/>
</dbReference>
<dbReference type="PROSITE" id="PS00741">
    <property type="entry name" value="DH_1"/>
    <property type="match status" value="1"/>
</dbReference>
<dbReference type="SMART" id="SM00233">
    <property type="entry name" value="PH"/>
    <property type="match status" value="1"/>
</dbReference>
<dbReference type="PROSITE" id="PS50010">
    <property type="entry name" value="DH_2"/>
    <property type="match status" value="1"/>
</dbReference>
<reference evidence="13" key="2">
    <citation type="submission" date="2025-09" db="UniProtKB">
        <authorList>
            <consortium name="Ensembl"/>
        </authorList>
    </citation>
    <scope>IDENTIFICATION</scope>
</reference>
<keyword evidence="7" id="KW-0175">Coiled coil</keyword>
<evidence type="ECO:0000259" key="10">
    <source>
        <dbReference type="PROSITE" id="PS50003"/>
    </source>
</evidence>
<evidence type="ECO:0000259" key="11">
    <source>
        <dbReference type="PROSITE" id="PS50010"/>
    </source>
</evidence>
<evidence type="ECO:0000256" key="3">
    <source>
        <dbReference type="ARBA" id="ARBA00022468"/>
    </source>
</evidence>
<evidence type="ECO:0000259" key="12">
    <source>
        <dbReference type="PROSITE" id="PS50106"/>
    </source>
</evidence>
<dbReference type="SUPFAM" id="SSF48065">
    <property type="entry name" value="DBL homology domain (DH-domain)"/>
    <property type="match status" value="1"/>
</dbReference>
<dbReference type="Pfam" id="PF09128">
    <property type="entry name" value="RGS-like"/>
    <property type="match status" value="1"/>
</dbReference>
<dbReference type="InterPro" id="IPR035899">
    <property type="entry name" value="DBL_dom_sf"/>
</dbReference>
<feature type="domain" description="PDZ" evidence="12">
    <location>
        <begin position="63"/>
        <end position="140"/>
    </location>
</feature>
<dbReference type="GO" id="GO:0005096">
    <property type="term" value="F:GTPase activator activity"/>
    <property type="evidence" value="ECO:0007669"/>
    <property type="project" value="UniProtKB-KW"/>
</dbReference>
<dbReference type="PROSITE" id="PS50106">
    <property type="entry name" value="PDZ"/>
    <property type="match status" value="1"/>
</dbReference>
<keyword evidence="4" id="KW-0963">Cytoplasm</keyword>
<dbReference type="GO" id="GO:0001664">
    <property type="term" value="F:G protein-coupled receptor binding"/>
    <property type="evidence" value="ECO:0007669"/>
    <property type="project" value="TreeGrafter"/>
</dbReference>
<protein>
    <submittedName>
        <fullName evidence="13">Rho guanine nucleotide exchange factor 12</fullName>
    </submittedName>
</protein>
<dbReference type="InterPro" id="IPR044926">
    <property type="entry name" value="RGS_subdomain_2"/>
</dbReference>
<dbReference type="InterPro" id="IPR015212">
    <property type="entry name" value="RGS-like_dom"/>
</dbReference>
<dbReference type="SUPFAM" id="SSF50729">
    <property type="entry name" value="PH domain-like"/>
    <property type="match status" value="1"/>
</dbReference>
<feature type="compositionally biased region" description="Basic and acidic residues" evidence="9">
    <location>
        <begin position="33"/>
        <end position="46"/>
    </location>
</feature>
<dbReference type="FunFam" id="2.30.42.10:FF:000033">
    <property type="entry name" value="Rho guanine nucleotide exchange factor (GEF) 11"/>
    <property type="match status" value="1"/>
</dbReference>
<dbReference type="Ensembl" id="ENSSLUT00000028871.1">
    <property type="protein sequence ID" value="ENSSLUP00000027969.1"/>
    <property type="gene ID" value="ENSSLUG00000011613.1"/>
</dbReference>
<dbReference type="Gene3D" id="2.30.29.30">
    <property type="entry name" value="Pleckstrin-homology domain (PH domain)/Phosphotyrosine-binding domain (PTB)"/>
    <property type="match status" value="1"/>
</dbReference>
<dbReference type="PANTHER" id="PTHR45872">
    <property type="entry name" value="RHO GUANINE NUCLEOTIDE EXCHANGE FACTOR 2, ISOFORM D"/>
    <property type="match status" value="1"/>
</dbReference>
<feature type="compositionally biased region" description="Polar residues" evidence="9">
    <location>
        <begin position="243"/>
        <end position="259"/>
    </location>
</feature>
<dbReference type="CDD" id="cd23069">
    <property type="entry name" value="PDZ_ARHGEF11-12-like"/>
    <property type="match status" value="1"/>
</dbReference>
<comment type="subcellular location">
    <subcellularLocation>
        <location evidence="2">Cytoplasm</location>
    </subcellularLocation>
    <subcellularLocation>
        <location evidence="1">Membrane</location>
    </subcellularLocation>
</comment>
<keyword evidence="5" id="KW-0597">Phosphoprotein</keyword>
<feature type="domain" description="DH" evidence="11">
    <location>
        <begin position="702"/>
        <end position="892"/>
    </location>
</feature>
<reference evidence="13" key="1">
    <citation type="submission" date="2025-08" db="UniProtKB">
        <authorList>
            <consortium name="Ensembl"/>
        </authorList>
    </citation>
    <scope>IDENTIFICATION</scope>
</reference>
<dbReference type="PROSITE" id="PS50003">
    <property type="entry name" value="PH_DOMAIN"/>
    <property type="match status" value="1"/>
</dbReference>
<dbReference type="GO" id="GO:0016020">
    <property type="term" value="C:membrane"/>
    <property type="evidence" value="ECO:0007669"/>
    <property type="project" value="UniProtKB-SubCell"/>
</dbReference>
<dbReference type="SUPFAM" id="SSF48097">
    <property type="entry name" value="Regulator of G-protein signaling, RGS"/>
    <property type="match status" value="1"/>
</dbReference>
<dbReference type="InterPro" id="IPR001331">
    <property type="entry name" value="GDS_CDC24_CS"/>
</dbReference>
<dbReference type="GO" id="GO:0005737">
    <property type="term" value="C:cytoplasm"/>
    <property type="evidence" value="ECO:0007669"/>
    <property type="project" value="UniProtKB-SubCell"/>
</dbReference>
<evidence type="ECO:0000256" key="9">
    <source>
        <dbReference type="SAM" id="MobiDB-lite"/>
    </source>
</evidence>
<evidence type="ECO:0000256" key="6">
    <source>
        <dbReference type="ARBA" id="ARBA00022658"/>
    </source>
</evidence>
<feature type="region of interest" description="Disordered" evidence="9">
    <location>
        <begin position="27"/>
        <end position="54"/>
    </location>
</feature>
<evidence type="ECO:0000256" key="8">
    <source>
        <dbReference type="ARBA" id="ARBA00023136"/>
    </source>
</evidence>
<evidence type="ECO:0000256" key="2">
    <source>
        <dbReference type="ARBA" id="ARBA00004496"/>
    </source>
</evidence>
<dbReference type="GO" id="GO:0005085">
    <property type="term" value="F:guanyl-nucleotide exchange factor activity"/>
    <property type="evidence" value="ECO:0007669"/>
    <property type="project" value="UniProtKB-KW"/>
</dbReference>
<dbReference type="Pfam" id="PF00621">
    <property type="entry name" value="RhoGEF"/>
    <property type="match status" value="1"/>
</dbReference>
<dbReference type="FunFam" id="1.20.900.10:FF:000006">
    <property type="entry name" value="Rho guanine nucleotide exchange factor (GEF) 11"/>
    <property type="match status" value="1"/>
</dbReference>
<dbReference type="SUPFAM" id="SSF50156">
    <property type="entry name" value="PDZ domain-like"/>
    <property type="match status" value="1"/>
</dbReference>
<feature type="region of interest" description="Disordered" evidence="9">
    <location>
        <begin position="156"/>
        <end position="178"/>
    </location>
</feature>